<accession>A0AAV3ZAQ1</accession>
<dbReference type="EMBL" id="BLXT01002155">
    <property type="protein sequence ID" value="GFN91611.1"/>
    <property type="molecule type" value="Genomic_DNA"/>
</dbReference>
<gene>
    <name evidence="1" type="ORF">PoB_001811700</name>
</gene>
<comment type="caution">
    <text evidence="1">The sequence shown here is derived from an EMBL/GenBank/DDBJ whole genome shotgun (WGS) entry which is preliminary data.</text>
</comment>
<protein>
    <submittedName>
        <fullName evidence="1">Uncharacterized protein</fullName>
    </submittedName>
</protein>
<evidence type="ECO:0000313" key="1">
    <source>
        <dbReference type="EMBL" id="GFN91611.1"/>
    </source>
</evidence>
<organism evidence="1 2">
    <name type="scientific">Plakobranchus ocellatus</name>
    <dbReference type="NCBI Taxonomy" id="259542"/>
    <lineage>
        <taxon>Eukaryota</taxon>
        <taxon>Metazoa</taxon>
        <taxon>Spiralia</taxon>
        <taxon>Lophotrochozoa</taxon>
        <taxon>Mollusca</taxon>
        <taxon>Gastropoda</taxon>
        <taxon>Heterobranchia</taxon>
        <taxon>Euthyneura</taxon>
        <taxon>Panpulmonata</taxon>
        <taxon>Sacoglossa</taxon>
        <taxon>Placobranchoidea</taxon>
        <taxon>Plakobranchidae</taxon>
        <taxon>Plakobranchus</taxon>
    </lineage>
</organism>
<evidence type="ECO:0000313" key="2">
    <source>
        <dbReference type="Proteomes" id="UP000735302"/>
    </source>
</evidence>
<keyword evidence="2" id="KW-1185">Reference proteome</keyword>
<proteinExistence type="predicted"/>
<dbReference type="Proteomes" id="UP000735302">
    <property type="component" value="Unassembled WGS sequence"/>
</dbReference>
<reference evidence="1 2" key="1">
    <citation type="journal article" date="2021" name="Elife">
        <title>Chloroplast acquisition without the gene transfer in kleptoplastic sea slugs, Plakobranchus ocellatus.</title>
        <authorList>
            <person name="Maeda T."/>
            <person name="Takahashi S."/>
            <person name="Yoshida T."/>
            <person name="Shimamura S."/>
            <person name="Takaki Y."/>
            <person name="Nagai Y."/>
            <person name="Toyoda A."/>
            <person name="Suzuki Y."/>
            <person name="Arimoto A."/>
            <person name="Ishii H."/>
            <person name="Satoh N."/>
            <person name="Nishiyama T."/>
            <person name="Hasebe M."/>
            <person name="Maruyama T."/>
            <person name="Minagawa J."/>
            <person name="Obokata J."/>
            <person name="Shigenobu S."/>
        </authorList>
    </citation>
    <scope>NUCLEOTIDE SEQUENCE [LARGE SCALE GENOMIC DNA]</scope>
</reference>
<sequence length="130" mass="14261">MIQIIGGSGGSSGRAGGYQCRGPGFESQSVPNQSIIAPPCPPSTKWESLSRLSDELAYFDRRLWQIALKAFRCVTPSLPKQKRQDVFLMVQWLVIPPCDMRGLFCRGFGFEPPTDALARASDGLSVRAVK</sequence>
<name>A0AAV3ZAQ1_9GAST</name>
<dbReference type="AlphaFoldDB" id="A0AAV3ZAQ1"/>